<proteinExistence type="predicted"/>
<feature type="region of interest" description="Disordered" evidence="1">
    <location>
        <begin position="40"/>
        <end position="67"/>
    </location>
</feature>
<name>A0A0A9EL33_ARUDO</name>
<evidence type="ECO:0000313" key="2">
    <source>
        <dbReference type="EMBL" id="JAD96752.1"/>
    </source>
</evidence>
<organism evidence="2">
    <name type="scientific">Arundo donax</name>
    <name type="common">Giant reed</name>
    <name type="synonym">Donax arundinaceus</name>
    <dbReference type="NCBI Taxonomy" id="35708"/>
    <lineage>
        <taxon>Eukaryota</taxon>
        <taxon>Viridiplantae</taxon>
        <taxon>Streptophyta</taxon>
        <taxon>Embryophyta</taxon>
        <taxon>Tracheophyta</taxon>
        <taxon>Spermatophyta</taxon>
        <taxon>Magnoliopsida</taxon>
        <taxon>Liliopsida</taxon>
        <taxon>Poales</taxon>
        <taxon>Poaceae</taxon>
        <taxon>PACMAD clade</taxon>
        <taxon>Arundinoideae</taxon>
        <taxon>Arundineae</taxon>
        <taxon>Arundo</taxon>
    </lineage>
</organism>
<evidence type="ECO:0000256" key="1">
    <source>
        <dbReference type="SAM" id="MobiDB-lite"/>
    </source>
</evidence>
<feature type="compositionally biased region" description="Basic and acidic residues" evidence="1">
    <location>
        <begin position="40"/>
        <end position="55"/>
    </location>
</feature>
<accession>A0A0A9EL33</accession>
<protein>
    <submittedName>
        <fullName evidence="2">Uncharacterized protein</fullName>
    </submittedName>
</protein>
<dbReference type="AlphaFoldDB" id="A0A0A9EL33"/>
<reference evidence="2" key="1">
    <citation type="submission" date="2014-09" db="EMBL/GenBank/DDBJ databases">
        <authorList>
            <person name="Magalhaes I.L.F."/>
            <person name="Oliveira U."/>
            <person name="Santos F.R."/>
            <person name="Vidigal T.H.D.A."/>
            <person name="Brescovit A.D."/>
            <person name="Santos A.J."/>
        </authorList>
    </citation>
    <scope>NUCLEOTIDE SEQUENCE</scope>
    <source>
        <tissue evidence="2">Shoot tissue taken approximately 20 cm above the soil surface</tissue>
    </source>
</reference>
<reference evidence="2" key="2">
    <citation type="journal article" date="2015" name="Data Brief">
        <title>Shoot transcriptome of the giant reed, Arundo donax.</title>
        <authorList>
            <person name="Barrero R.A."/>
            <person name="Guerrero F.D."/>
            <person name="Moolhuijzen P."/>
            <person name="Goolsby J.A."/>
            <person name="Tidwell J."/>
            <person name="Bellgard S.E."/>
            <person name="Bellgard M.I."/>
        </authorList>
    </citation>
    <scope>NUCLEOTIDE SEQUENCE</scope>
    <source>
        <tissue evidence="2">Shoot tissue taken approximately 20 cm above the soil surface</tissue>
    </source>
</reference>
<sequence length="67" mass="7403">MLLKPVEQLIAASMESGLHPLRIEQIQGPPEVVQVHDERRAMRGSGERPGGHECPVDPISELEEPPE</sequence>
<dbReference type="EMBL" id="GBRH01201143">
    <property type="protein sequence ID" value="JAD96752.1"/>
    <property type="molecule type" value="Transcribed_RNA"/>
</dbReference>